<dbReference type="PROSITE" id="PS51462">
    <property type="entry name" value="NUDIX"/>
    <property type="match status" value="1"/>
</dbReference>
<dbReference type="PANTHER" id="PTHR11839:SF5">
    <property type="entry name" value="ADP-RIBOSE PYROPHOSPHATASE"/>
    <property type="match status" value="1"/>
</dbReference>
<evidence type="ECO:0000256" key="3">
    <source>
        <dbReference type="ARBA" id="ARBA00012453"/>
    </source>
</evidence>
<evidence type="ECO:0000256" key="13">
    <source>
        <dbReference type="PIRSR" id="PIRSR604385-2"/>
    </source>
</evidence>
<dbReference type="AlphaFoldDB" id="A0A380MXT4"/>
<keyword evidence="5 13" id="KW-0479">Metal-binding</keyword>
<dbReference type="Pfam" id="PF00293">
    <property type="entry name" value="NUDIX"/>
    <property type="match status" value="1"/>
</dbReference>
<name>A0A380MXT4_9GAMM</name>
<evidence type="ECO:0000256" key="10">
    <source>
        <dbReference type="ARBA" id="ARBA00030308"/>
    </source>
</evidence>
<feature type="binding site" evidence="13">
    <location>
        <position position="103"/>
    </location>
    <ligand>
        <name>Mg(2+)</name>
        <dbReference type="ChEBI" id="CHEBI:18420"/>
        <label>1</label>
    </ligand>
</feature>
<dbReference type="EC" id="3.6.1.13" evidence="3"/>
<evidence type="ECO:0000313" key="15">
    <source>
        <dbReference type="EMBL" id="SUO97400.1"/>
    </source>
</evidence>
<dbReference type="CDD" id="cd24155">
    <property type="entry name" value="NUDIX_ADPRase"/>
    <property type="match status" value="1"/>
</dbReference>
<evidence type="ECO:0000256" key="11">
    <source>
        <dbReference type="ARBA" id="ARBA00033056"/>
    </source>
</evidence>
<gene>
    <name evidence="15" type="primary">nudF</name>
    <name evidence="15" type="ORF">NCTC10717_01429</name>
</gene>
<comment type="similarity">
    <text evidence="2">Belongs to the Nudix hydrolase family. NudF subfamily.</text>
</comment>
<proteinExistence type="inferred from homology"/>
<dbReference type="InterPro" id="IPR004385">
    <property type="entry name" value="NDP_pyrophosphatase"/>
</dbReference>
<keyword evidence="16" id="KW-1185">Reference proteome</keyword>
<protein>
    <recommendedName>
        <fullName evidence="4">ADP-ribose pyrophosphatase</fullName>
        <ecNumber evidence="3">3.6.1.13</ecNumber>
    </recommendedName>
    <alternativeName>
        <fullName evidence="9">ADP-ribose diphosphatase</fullName>
    </alternativeName>
    <alternativeName>
        <fullName evidence="11">ADP-ribose phosphohydrolase</fullName>
    </alternativeName>
    <alternativeName>
        <fullName evidence="10">Adenosine diphosphoribose pyrophosphatase</fullName>
    </alternativeName>
</protein>
<evidence type="ECO:0000256" key="9">
    <source>
        <dbReference type="ARBA" id="ARBA00030162"/>
    </source>
</evidence>
<comment type="function">
    <text evidence="8">Acts on ADP-mannose and ADP-glucose as well as ADP-ribose. Prevents glycogen biosynthesis. The reaction catalyzed by this enzyme is a limiting step of the gluconeogenic process.</text>
</comment>
<dbReference type="RefSeq" id="WP_115218612.1">
    <property type="nucleotide sequence ID" value="NZ_UHIA01000004.1"/>
</dbReference>
<evidence type="ECO:0000313" key="16">
    <source>
        <dbReference type="Proteomes" id="UP000254575"/>
    </source>
</evidence>
<evidence type="ECO:0000256" key="7">
    <source>
        <dbReference type="ARBA" id="ARBA00022842"/>
    </source>
</evidence>
<dbReference type="EMBL" id="UHIA01000004">
    <property type="protein sequence ID" value="SUO97400.1"/>
    <property type="molecule type" value="Genomic_DNA"/>
</dbReference>
<dbReference type="InterPro" id="IPR015797">
    <property type="entry name" value="NUDIX_hydrolase-like_dom_sf"/>
</dbReference>
<dbReference type="Gene3D" id="3.90.79.10">
    <property type="entry name" value="Nucleoside Triphosphate Pyrophosphohydrolase"/>
    <property type="match status" value="1"/>
</dbReference>
<dbReference type="SUPFAM" id="SSF55811">
    <property type="entry name" value="Nudix"/>
    <property type="match status" value="1"/>
</dbReference>
<comment type="catalytic activity">
    <reaction evidence="12">
        <text>ADP-D-ribose + H2O = D-ribose 5-phosphate + AMP + 2 H(+)</text>
        <dbReference type="Rhea" id="RHEA:10412"/>
        <dbReference type="ChEBI" id="CHEBI:15377"/>
        <dbReference type="ChEBI" id="CHEBI:15378"/>
        <dbReference type="ChEBI" id="CHEBI:57967"/>
        <dbReference type="ChEBI" id="CHEBI:78346"/>
        <dbReference type="ChEBI" id="CHEBI:456215"/>
        <dbReference type="EC" id="3.6.1.13"/>
    </reaction>
</comment>
<dbReference type="GO" id="GO:0019693">
    <property type="term" value="P:ribose phosphate metabolic process"/>
    <property type="evidence" value="ECO:0007669"/>
    <property type="project" value="TreeGrafter"/>
</dbReference>
<evidence type="ECO:0000256" key="6">
    <source>
        <dbReference type="ARBA" id="ARBA00022801"/>
    </source>
</evidence>
<evidence type="ECO:0000256" key="12">
    <source>
        <dbReference type="ARBA" id="ARBA00049546"/>
    </source>
</evidence>
<sequence>MQYQYTVLEEESVYSGFFHVSRYAVDIEYYDGSRSGTLIRECLGKKGRVVAALPYDLARKEFVLVEQFRIGAMAAGDQPWQKEVVAGFMDKAGESPETAMQRELAEEIGTTAQDLEFVYEYYGSPGGSAGRTLLYFARIDVDETAAYTGLRAEGEDIRVVRLSFAEAYVLLQSGQADNSTLLIALQAFVLKYSQYFM</sequence>
<evidence type="ECO:0000256" key="4">
    <source>
        <dbReference type="ARBA" id="ARBA00013297"/>
    </source>
</evidence>
<dbReference type="GO" id="GO:0005829">
    <property type="term" value="C:cytosol"/>
    <property type="evidence" value="ECO:0007669"/>
    <property type="project" value="TreeGrafter"/>
</dbReference>
<dbReference type="InterPro" id="IPR000086">
    <property type="entry name" value="NUDIX_hydrolase_dom"/>
</dbReference>
<organism evidence="15 16">
    <name type="scientific">Suttonella indologenes</name>
    <dbReference type="NCBI Taxonomy" id="13276"/>
    <lineage>
        <taxon>Bacteria</taxon>
        <taxon>Pseudomonadati</taxon>
        <taxon>Pseudomonadota</taxon>
        <taxon>Gammaproteobacteria</taxon>
        <taxon>Cardiobacteriales</taxon>
        <taxon>Cardiobacteriaceae</taxon>
        <taxon>Suttonella</taxon>
    </lineage>
</organism>
<feature type="binding site" evidence="13">
    <location>
        <position position="155"/>
    </location>
    <ligand>
        <name>Mg(2+)</name>
        <dbReference type="ChEBI" id="CHEBI:18420"/>
        <label>1</label>
    </ligand>
</feature>
<keyword evidence="6 15" id="KW-0378">Hydrolase</keyword>
<dbReference type="GO" id="GO:0006753">
    <property type="term" value="P:nucleoside phosphate metabolic process"/>
    <property type="evidence" value="ECO:0007669"/>
    <property type="project" value="TreeGrafter"/>
</dbReference>
<dbReference type="OrthoDB" id="5292471at2"/>
<evidence type="ECO:0000256" key="1">
    <source>
        <dbReference type="ARBA" id="ARBA00001946"/>
    </source>
</evidence>
<dbReference type="Proteomes" id="UP000254575">
    <property type="component" value="Unassembled WGS sequence"/>
</dbReference>
<evidence type="ECO:0000256" key="5">
    <source>
        <dbReference type="ARBA" id="ARBA00022723"/>
    </source>
</evidence>
<dbReference type="NCBIfam" id="TIGR00052">
    <property type="entry name" value="nudix-type nucleoside diphosphatase, YffH/AdpP family"/>
    <property type="match status" value="1"/>
</dbReference>
<feature type="domain" description="Nudix hydrolase" evidence="14">
    <location>
        <begin position="45"/>
        <end position="184"/>
    </location>
</feature>
<dbReference type="GO" id="GO:0019144">
    <property type="term" value="F:ADP-sugar diphosphatase activity"/>
    <property type="evidence" value="ECO:0007669"/>
    <property type="project" value="TreeGrafter"/>
</dbReference>
<evidence type="ECO:0000259" key="14">
    <source>
        <dbReference type="PROSITE" id="PS51462"/>
    </source>
</evidence>
<feature type="binding site" evidence="13">
    <location>
        <position position="86"/>
    </location>
    <ligand>
        <name>Mg(2+)</name>
        <dbReference type="ChEBI" id="CHEBI:18420"/>
        <label>1</label>
    </ligand>
</feature>
<reference evidence="15 16" key="1">
    <citation type="submission" date="2018-06" db="EMBL/GenBank/DDBJ databases">
        <authorList>
            <consortium name="Pathogen Informatics"/>
            <person name="Doyle S."/>
        </authorList>
    </citation>
    <scope>NUCLEOTIDE SEQUENCE [LARGE SCALE GENOMIC DNA]</scope>
    <source>
        <strain evidence="15 16">NCTC10717</strain>
    </source>
</reference>
<accession>A0A380MXT4</accession>
<dbReference type="GO" id="GO:0047631">
    <property type="term" value="F:ADP-ribose diphosphatase activity"/>
    <property type="evidence" value="ECO:0007669"/>
    <property type="project" value="UniProtKB-EC"/>
</dbReference>
<dbReference type="GO" id="GO:0046872">
    <property type="term" value="F:metal ion binding"/>
    <property type="evidence" value="ECO:0007669"/>
    <property type="project" value="UniProtKB-KW"/>
</dbReference>
<evidence type="ECO:0000256" key="2">
    <source>
        <dbReference type="ARBA" id="ARBA00007482"/>
    </source>
</evidence>
<evidence type="ECO:0000256" key="8">
    <source>
        <dbReference type="ARBA" id="ARBA00025164"/>
    </source>
</evidence>
<keyword evidence="7 13" id="KW-0460">Magnesium</keyword>
<comment type="cofactor">
    <cofactor evidence="1 13">
        <name>Mg(2+)</name>
        <dbReference type="ChEBI" id="CHEBI:18420"/>
    </cofactor>
</comment>
<dbReference type="PANTHER" id="PTHR11839">
    <property type="entry name" value="UDP/ADP-SUGAR PYROPHOSPHATASE"/>
    <property type="match status" value="1"/>
</dbReference>
<feature type="binding site" evidence="13">
    <location>
        <position position="107"/>
    </location>
    <ligand>
        <name>Mg(2+)</name>
        <dbReference type="ChEBI" id="CHEBI:18420"/>
        <label>1</label>
    </ligand>
</feature>